<evidence type="ECO:0000259" key="4">
    <source>
        <dbReference type="Pfam" id="PF22624"/>
    </source>
</evidence>
<name>A0A9N9VWR6_9HYPO</name>
<keyword evidence="2" id="KW-0808">Transferase</keyword>
<dbReference type="OrthoDB" id="26719at2759"/>
<organism evidence="5 6">
    <name type="scientific">Clonostachys solani</name>
    <dbReference type="NCBI Taxonomy" id="160281"/>
    <lineage>
        <taxon>Eukaryota</taxon>
        <taxon>Fungi</taxon>
        <taxon>Dikarya</taxon>
        <taxon>Ascomycota</taxon>
        <taxon>Pezizomycotina</taxon>
        <taxon>Sordariomycetes</taxon>
        <taxon>Hypocreomycetidae</taxon>
        <taxon>Hypocreales</taxon>
        <taxon>Bionectriaceae</taxon>
        <taxon>Clonostachys</taxon>
    </lineage>
</organism>
<dbReference type="GO" id="GO:0019878">
    <property type="term" value="P:lysine biosynthetic process via aminoadipic acid"/>
    <property type="evidence" value="ECO:0007669"/>
    <property type="project" value="TreeGrafter"/>
</dbReference>
<comment type="caution">
    <text evidence="5">The sequence shown here is derived from an EMBL/GenBank/DDBJ whole genome shotgun (WGS) entry which is preliminary data.</text>
</comment>
<keyword evidence="6" id="KW-1185">Reference proteome</keyword>
<dbReference type="SUPFAM" id="SSF56214">
    <property type="entry name" value="4'-phosphopantetheinyl transferase"/>
    <property type="match status" value="2"/>
</dbReference>
<dbReference type="AlphaFoldDB" id="A0A9N9VWR6"/>
<gene>
    <name evidence="5" type="ORF">CSOL1703_00003427</name>
</gene>
<dbReference type="Pfam" id="PF22624">
    <property type="entry name" value="AASDHPPT_N"/>
    <property type="match status" value="1"/>
</dbReference>
<dbReference type="InterPro" id="IPR008278">
    <property type="entry name" value="4-PPantetheinyl_Trfase_dom"/>
</dbReference>
<dbReference type="PANTHER" id="PTHR12215:SF10">
    <property type="entry name" value="L-AMINOADIPATE-SEMIALDEHYDE DEHYDROGENASE-PHOSPHOPANTETHEINYL TRANSFERASE"/>
    <property type="match status" value="1"/>
</dbReference>
<dbReference type="EC" id="2.7.8.7" evidence="1"/>
<evidence type="ECO:0000313" key="5">
    <source>
        <dbReference type="EMBL" id="CAH0039053.1"/>
    </source>
</evidence>
<sequence>MASDNKTVVIQWVLDTRKLWPQATQTSQLRQHAARALELLTPTQREDALRYVHCKDAKMALGSQLLKRYLISRYAGVAWDAAVATRNKDTKPVFLHPADGSEPLIFNVSHQAGLVVVVAALHPPAGVTLGVDVVCPSERRDRDRQYVRAEGWPAFVEMHADVFCPLEVGYLGRLAAADVDRRLRYFYTLWCLREAYVKMTGEALLAPWLGVLEMRSFAPPEEEEEGGLEIYFRGRKVDNVDMHLVNYLELYMIGTSVGRNKDGETLEIGDYELLDIEEVVAFGEKAKAGQVPA</sequence>
<dbReference type="InterPro" id="IPR037143">
    <property type="entry name" value="4-PPantetheinyl_Trfase_dom_sf"/>
</dbReference>
<dbReference type="InterPro" id="IPR050559">
    <property type="entry name" value="P-Pant_transferase_sf"/>
</dbReference>
<feature type="domain" description="4'-phosphopantetheinyl transferase" evidence="3">
    <location>
        <begin position="129"/>
        <end position="209"/>
    </location>
</feature>
<protein>
    <recommendedName>
        <fullName evidence="1">holo-[acyl-carrier-protein] synthase</fullName>
        <ecNumber evidence="1">2.7.8.7</ecNumber>
    </recommendedName>
</protein>
<dbReference type="PANTHER" id="PTHR12215">
    <property type="entry name" value="PHOSPHOPANTETHEINE TRANSFERASE"/>
    <property type="match status" value="1"/>
</dbReference>
<evidence type="ECO:0000256" key="2">
    <source>
        <dbReference type="ARBA" id="ARBA00022679"/>
    </source>
</evidence>
<evidence type="ECO:0000313" key="6">
    <source>
        <dbReference type="Proteomes" id="UP000775872"/>
    </source>
</evidence>
<evidence type="ECO:0000259" key="3">
    <source>
        <dbReference type="Pfam" id="PF01648"/>
    </source>
</evidence>
<dbReference type="Pfam" id="PF01648">
    <property type="entry name" value="ACPS"/>
    <property type="match status" value="1"/>
</dbReference>
<dbReference type="Gene3D" id="3.90.470.20">
    <property type="entry name" value="4'-phosphopantetheinyl transferase domain"/>
    <property type="match status" value="1"/>
</dbReference>
<feature type="domain" description="4'-phosphopantetheinyl transferase N-terminal" evidence="4">
    <location>
        <begin position="31"/>
        <end position="120"/>
    </location>
</feature>
<accession>A0A9N9VWR6</accession>
<dbReference type="GO" id="GO:0008897">
    <property type="term" value="F:holo-[acyl-carrier-protein] synthase activity"/>
    <property type="evidence" value="ECO:0007669"/>
    <property type="project" value="UniProtKB-EC"/>
</dbReference>
<dbReference type="EMBL" id="CABFOC020000002">
    <property type="protein sequence ID" value="CAH0039053.1"/>
    <property type="molecule type" value="Genomic_DNA"/>
</dbReference>
<reference evidence="5" key="1">
    <citation type="submission" date="2021-10" db="EMBL/GenBank/DDBJ databases">
        <authorList>
            <person name="Piombo E."/>
        </authorList>
    </citation>
    <scope>NUCLEOTIDE SEQUENCE</scope>
</reference>
<dbReference type="GO" id="GO:0000287">
    <property type="term" value="F:magnesium ion binding"/>
    <property type="evidence" value="ECO:0007669"/>
    <property type="project" value="InterPro"/>
</dbReference>
<dbReference type="InterPro" id="IPR055066">
    <property type="entry name" value="AASDHPPT_N"/>
</dbReference>
<evidence type="ECO:0000256" key="1">
    <source>
        <dbReference type="ARBA" id="ARBA00013172"/>
    </source>
</evidence>
<proteinExistence type="predicted"/>
<dbReference type="GO" id="GO:0005829">
    <property type="term" value="C:cytosol"/>
    <property type="evidence" value="ECO:0007669"/>
    <property type="project" value="TreeGrafter"/>
</dbReference>
<dbReference type="Proteomes" id="UP000775872">
    <property type="component" value="Unassembled WGS sequence"/>
</dbReference>